<sequence>MDITIHLSQEQREKLAYIQQHSDQDITTLLNQVIEQQYTKLHPRNSDPLKVLKESGFIGCGQGSPDLSTNYKTILKEEWSAKHDYS</sequence>
<dbReference type="Proteomes" id="UP000068167">
    <property type="component" value="Chromosome"/>
</dbReference>
<dbReference type="KEGG" id="mpk:VL20_4583"/>
<evidence type="ECO:0000313" key="1">
    <source>
        <dbReference type="EMBL" id="AKV69486.1"/>
    </source>
</evidence>
<evidence type="ECO:0000313" key="2">
    <source>
        <dbReference type="Proteomes" id="UP000068167"/>
    </source>
</evidence>
<name>A0A0K1S661_9CHRO</name>
<dbReference type="AlphaFoldDB" id="A0A0K1S661"/>
<dbReference type="EMBL" id="CP011339">
    <property type="protein sequence ID" value="AKV69486.1"/>
    <property type="molecule type" value="Genomic_DNA"/>
</dbReference>
<organism evidence="1 2">
    <name type="scientific">Microcystis panniformis FACHB-1757</name>
    <dbReference type="NCBI Taxonomy" id="1638788"/>
    <lineage>
        <taxon>Bacteria</taxon>
        <taxon>Bacillati</taxon>
        <taxon>Cyanobacteriota</taxon>
        <taxon>Cyanophyceae</taxon>
        <taxon>Oscillatoriophycideae</taxon>
        <taxon>Chroococcales</taxon>
        <taxon>Microcystaceae</taxon>
        <taxon>Microcystis</taxon>
    </lineage>
</organism>
<accession>A0A0K1S661</accession>
<keyword evidence="2" id="KW-1185">Reference proteome</keyword>
<dbReference type="PATRIC" id="fig|1638788.3.peg.4620"/>
<dbReference type="RefSeq" id="WP_002737535.1">
    <property type="nucleotide sequence ID" value="NZ_CP011339.1"/>
</dbReference>
<proteinExistence type="predicted"/>
<reference evidence="1 2" key="1">
    <citation type="journal article" date="2016" name="Stand. Genomic Sci.">
        <title>Complete genome sequence and genomic characterization of Microcystis panniformis FACHB 1757 by third-generation sequencing.</title>
        <authorList>
            <person name="Zhang J.Y."/>
            <person name="Guan R."/>
            <person name="Zhang H.J."/>
            <person name="Li H."/>
            <person name="Xiao P."/>
            <person name="Yu G.L."/>
            <person name="Du L."/>
            <person name="Cao D.M."/>
            <person name="Zhu B.C."/>
            <person name="Li R.H."/>
            <person name="Lu Z.H."/>
        </authorList>
    </citation>
    <scope>NUCLEOTIDE SEQUENCE [LARGE SCALE GENOMIC DNA]</scope>
    <source>
        <strain evidence="1 2">FACHB-1757</strain>
    </source>
</reference>
<protein>
    <submittedName>
        <fullName evidence="1">Uncharacterized protein</fullName>
    </submittedName>
</protein>
<gene>
    <name evidence="1" type="ORF">VL20_4583</name>
</gene>